<evidence type="ECO:0000256" key="3">
    <source>
        <dbReference type="ARBA" id="ARBA00022989"/>
    </source>
</evidence>
<evidence type="ECO:0000313" key="7">
    <source>
        <dbReference type="WBParaSite" id="MBELARI_LOCUS18605"/>
    </source>
</evidence>
<dbReference type="GO" id="GO:0016020">
    <property type="term" value="C:membrane"/>
    <property type="evidence" value="ECO:0007669"/>
    <property type="project" value="UniProtKB-SubCell"/>
</dbReference>
<sequence length="361" mass="40015">MSFPGNLPPGMNLSSILSSMGIDPTQLGSLQKMAGNALAQAPGVSTWWKEMPKDALAFEIVVFVIVFIIALMTIKIWRDIVLYVDDESYRNDVTLLVSAPLFIVIFCMLGNVFVRAAGLLYAISLTYVVLCLYRLVELLYGVFGGTAEFAKWLKLHERKINFGIPPVCCLTCLPSAAPTEKNLNRMKLLVLQTPIVRIAIQIALMIMLIEGVSPSSAGPLVLNIIGVISTITGIYTTHLLFRMTQEFLSDFGMTVLFRSVDLCQALLTIMKFIFDILGRKKAFNPYGHLQSPGVAAFWFNVGMSFACLLLCLLQFFFTRPGKCALFDSKFIKKTIAQRYASKMADGEQQAAQNNRIQSSAM</sequence>
<keyword evidence="3 5" id="KW-1133">Transmembrane helix</keyword>
<comment type="subcellular location">
    <subcellularLocation>
        <location evidence="1">Membrane</location>
        <topology evidence="1">Multi-pass membrane protein</topology>
    </subcellularLocation>
</comment>
<feature type="transmembrane region" description="Helical" evidence="5">
    <location>
        <begin position="188"/>
        <end position="209"/>
    </location>
</feature>
<dbReference type="Pfam" id="PF03619">
    <property type="entry name" value="Solute_trans_a"/>
    <property type="match status" value="1"/>
</dbReference>
<dbReference type="WBParaSite" id="MBELARI_LOCUS18605">
    <property type="protein sequence ID" value="MBELARI_LOCUS18605"/>
    <property type="gene ID" value="MBELARI_LOCUS18605"/>
</dbReference>
<organism evidence="6 7">
    <name type="scientific">Mesorhabditis belari</name>
    <dbReference type="NCBI Taxonomy" id="2138241"/>
    <lineage>
        <taxon>Eukaryota</taxon>
        <taxon>Metazoa</taxon>
        <taxon>Ecdysozoa</taxon>
        <taxon>Nematoda</taxon>
        <taxon>Chromadorea</taxon>
        <taxon>Rhabditida</taxon>
        <taxon>Rhabditina</taxon>
        <taxon>Rhabditomorpha</taxon>
        <taxon>Rhabditoidea</taxon>
        <taxon>Rhabditidae</taxon>
        <taxon>Mesorhabditinae</taxon>
        <taxon>Mesorhabditis</taxon>
    </lineage>
</organism>
<protein>
    <submittedName>
        <fullName evidence="7">Uncharacterized protein</fullName>
    </submittedName>
</protein>
<name>A0AAF3EWQ8_9BILA</name>
<feature type="transmembrane region" description="Helical" evidence="5">
    <location>
        <begin position="95"/>
        <end position="114"/>
    </location>
</feature>
<feature type="transmembrane region" description="Helical" evidence="5">
    <location>
        <begin position="221"/>
        <end position="241"/>
    </location>
</feature>
<evidence type="ECO:0000313" key="6">
    <source>
        <dbReference type="Proteomes" id="UP000887575"/>
    </source>
</evidence>
<keyword evidence="4 5" id="KW-0472">Membrane</keyword>
<dbReference type="PANTHER" id="PTHR23423">
    <property type="entry name" value="ORGANIC SOLUTE TRANSPORTER-RELATED"/>
    <property type="match status" value="1"/>
</dbReference>
<dbReference type="AlphaFoldDB" id="A0AAF3EWQ8"/>
<evidence type="ECO:0000256" key="4">
    <source>
        <dbReference type="ARBA" id="ARBA00023136"/>
    </source>
</evidence>
<keyword evidence="2 5" id="KW-0812">Transmembrane</keyword>
<dbReference type="InterPro" id="IPR005178">
    <property type="entry name" value="Ostalpha/TMEM184C"/>
</dbReference>
<accession>A0AAF3EWQ8</accession>
<feature type="transmembrane region" description="Helical" evidence="5">
    <location>
        <begin position="120"/>
        <end position="143"/>
    </location>
</feature>
<feature type="transmembrane region" description="Helical" evidence="5">
    <location>
        <begin position="294"/>
        <end position="317"/>
    </location>
</feature>
<reference evidence="7" key="1">
    <citation type="submission" date="2024-02" db="UniProtKB">
        <authorList>
            <consortium name="WormBaseParasite"/>
        </authorList>
    </citation>
    <scope>IDENTIFICATION</scope>
</reference>
<evidence type="ECO:0000256" key="1">
    <source>
        <dbReference type="ARBA" id="ARBA00004141"/>
    </source>
</evidence>
<dbReference type="SMART" id="SM01417">
    <property type="entry name" value="Solute_trans_a"/>
    <property type="match status" value="1"/>
</dbReference>
<feature type="transmembrane region" description="Helical" evidence="5">
    <location>
        <begin position="55"/>
        <end position="74"/>
    </location>
</feature>
<keyword evidence="6" id="KW-1185">Reference proteome</keyword>
<evidence type="ECO:0000256" key="2">
    <source>
        <dbReference type="ARBA" id="ARBA00022692"/>
    </source>
</evidence>
<feature type="transmembrane region" description="Helical" evidence="5">
    <location>
        <begin position="253"/>
        <end position="274"/>
    </location>
</feature>
<proteinExistence type="predicted"/>
<evidence type="ECO:0000256" key="5">
    <source>
        <dbReference type="SAM" id="Phobius"/>
    </source>
</evidence>
<dbReference type="Proteomes" id="UP000887575">
    <property type="component" value="Unassembled WGS sequence"/>
</dbReference>